<organism evidence="7 8">
    <name type="scientific">Ophiophagus hannah</name>
    <name type="common">King cobra</name>
    <name type="synonym">Naja hannah</name>
    <dbReference type="NCBI Taxonomy" id="8665"/>
    <lineage>
        <taxon>Eukaryota</taxon>
        <taxon>Metazoa</taxon>
        <taxon>Chordata</taxon>
        <taxon>Craniata</taxon>
        <taxon>Vertebrata</taxon>
        <taxon>Euteleostomi</taxon>
        <taxon>Lepidosauria</taxon>
        <taxon>Squamata</taxon>
        <taxon>Bifurcata</taxon>
        <taxon>Unidentata</taxon>
        <taxon>Episquamata</taxon>
        <taxon>Toxicofera</taxon>
        <taxon>Serpentes</taxon>
        <taxon>Colubroidea</taxon>
        <taxon>Elapidae</taxon>
        <taxon>Elapinae</taxon>
        <taxon>Ophiophagus</taxon>
    </lineage>
</organism>
<name>V8N9F5_OPHHA</name>
<dbReference type="Proteomes" id="UP000018936">
    <property type="component" value="Unassembled WGS sequence"/>
</dbReference>
<reference evidence="7 8" key="1">
    <citation type="journal article" date="2013" name="Proc. Natl. Acad. Sci. U.S.A.">
        <title>The king cobra genome reveals dynamic gene evolution and adaptation in the snake venom system.</title>
        <authorList>
            <person name="Vonk F.J."/>
            <person name="Casewell N.R."/>
            <person name="Henkel C.V."/>
            <person name="Heimberg A.M."/>
            <person name="Jansen H.J."/>
            <person name="McCleary R.J."/>
            <person name="Kerkkamp H.M."/>
            <person name="Vos R.A."/>
            <person name="Guerreiro I."/>
            <person name="Calvete J.J."/>
            <person name="Wuster W."/>
            <person name="Woods A.E."/>
            <person name="Logan J.M."/>
            <person name="Harrison R.A."/>
            <person name="Castoe T.A."/>
            <person name="de Koning A.P."/>
            <person name="Pollock D.D."/>
            <person name="Yandell M."/>
            <person name="Calderon D."/>
            <person name="Renjifo C."/>
            <person name="Currier R.B."/>
            <person name="Salgado D."/>
            <person name="Pla D."/>
            <person name="Sanz L."/>
            <person name="Hyder A.S."/>
            <person name="Ribeiro J.M."/>
            <person name="Arntzen J.W."/>
            <person name="van den Thillart G.E."/>
            <person name="Boetzer M."/>
            <person name="Pirovano W."/>
            <person name="Dirks R.P."/>
            <person name="Spaink H.P."/>
            <person name="Duboule D."/>
            <person name="McGlinn E."/>
            <person name="Kini R.M."/>
            <person name="Richardson M.K."/>
        </authorList>
    </citation>
    <scope>NUCLEOTIDE SEQUENCE</scope>
    <source>
        <tissue evidence="7">Blood</tissue>
    </source>
</reference>
<keyword evidence="5 6" id="KW-0472">Membrane</keyword>
<dbReference type="InterPro" id="IPR007593">
    <property type="entry name" value="CD225/Dispanin_fam"/>
</dbReference>
<feature type="transmembrane region" description="Helical" evidence="6">
    <location>
        <begin position="30"/>
        <end position="55"/>
    </location>
</feature>
<proteinExistence type="inferred from homology"/>
<evidence type="ECO:0000256" key="2">
    <source>
        <dbReference type="ARBA" id="ARBA00006843"/>
    </source>
</evidence>
<evidence type="ECO:0000256" key="4">
    <source>
        <dbReference type="ARBA" id="ARBA00022989"/>
    </source>
</evidence>
<comment type="caution">
    <text evidence="7">The sequence shown here is derived from an EMBL/GenBank/DDBJ whole genome shotgun (WGS) entry which is preliminary data.</text>
</comment>
<evidence type="ECO:0000256" key="1">
    <source>
        <dbReference type="ARBA" id="ARBA00004370"/>
    </source>
</evidence>
<evidence type="ECO:0000256" key="6">
    <source>
        <dbReference type="SAM" id="Phobius"/>
    </source>
</evidence>
<keyword evidence="8" id="KW-1185">Reference proteome</keyword>
<comment type="subcellular location">
    <subcellularLocation>
        <location evidence="1">Membrane</location>
    </subcellularLocation>
</comment>
<protein>
    <recommendedName>
        <fullName evidence="9">Interferon-induced transmembrane protein 3</fullName>
    </recommendedName>
</protein>
<evidence type="ECO:0000256" key="5">
    <source>
        <dbReference type="ARBA" id="ARBA00023136"/>
    </source>
</evidence>
<evidence type="ECO:0000313" key="8">
    <source>
        <dbReference type="Proteomes" id="UP000018936"/>
    </source>
</evidence>
<comment type="similarity">
    <text evidence="2">Belongs to the CD225/Dispanin family.</text>
</comment>
<keyword evidence="3 6" id="KW-0812">Transmembrane</keyword>
<evidence type="ECO:0000256" key="3">
    <source>
        <dbReference type="ARBA" id="ARBA00022692"/>
    </source>
</evidence>
<dbReference type="EMBL" id="AZIM01007073">
    <property type="protein sequence ID" value="ETE58192.1"/>
    <property type="molecule type" value="Genomic_DNA"/>
</dbReference>
<dbReference type="InterPro" id="IPR051517">
    <property type="entry name" value="IFITM_antiviral_protein"/>
</dbReference>
<feature type="transmembrane region" description="Helical" evidence="6">
    <location>
        <begin position="67"/>
        <end position="89"/>
    </location>
</feature>
<feature type="non-terminal residue" evidence="7">
    <location>
        <position position="1"/>
    </location>
</feature>
<gene>
    <name evidence="7" type="ORF">L345_16088</name>
</gene>
<evidence type="ECO:0008006" key="9">
    <source>
        <dbReference type="Google" id="ProtNLM"/>
    </source>
</evidence>
<dbReference type="AlphaFoldDB" id="V8N9F5"/>
<dbReference type="PANTHER" id="PTHR13999:SF31">
    <property type="entry name" value="IFITM1-RELATED"/>
    <property type="match status" value="1"/>
</dbReference>
<sequence>MEPYPTEVVMRPTSPYQYPKATSSPVVRDYVVWSLFSFTTCNCCCLGLFALLYSIKVNGAGKDGKRPLGFFFPPVLCFFTLGCFCLSHPPHFFLVFKSRDRKVLGDPEGAANHGRTAKYLNIAAVTITIIVYIIFIIILISSALFIVNIIFEIMRLPDEIEEFRRN</sequence>
<feature type="transmembrane region" description="Helical" evidence="6">
    <location>
        <begin position="122"/>
        <end position="151"/>
    </location>
</feature>
<dbReference type="OrthoDB" id="9906841at2759"/>
<dbReference type="Pfam" id="PF04505">
    <property type="entry name" value="CD225"/>
    <property type="match status" value="2"/>
</dbReference>
<accession>V8N9F5</accession>
<evidence type="ECO:0000313" key="7">
    <source>
        <dbReference type="EMBL" id="ETE58192.1"/>
    </source>
</evidence>
<dbReference type="PANTHER" id="PTHR13999">
    <property type="entry name" value="INTERFERON INDUCIBLE TRANSMEMBRANE PROTEIN"/>
    <property type="match status" value="1"/>
</dbReference>
<dbReference type="GO" id="GO:0005886">
    <property type="term" value="C:plasma membrane"/>
    <property type="evidence" value="ECO:0007669"/>
    <property type="project" value="TreeGrafter"/>
</dbReference>
<keyword evidence="4 6" id="KW-1133">Transmembrane helix</keyword>